<dbReference type="GO" id="GO:0019534">
    <property type="term" value="F:toxin transmembrane transporter activity"/>
    <property type="evidence" value="ECO:0007669"/>
    <property type="project" value="InterPro"/>
</dbReference>
<dbReference type="AlphaFoldDB" id="A0AAN1W055"/>
<dbReference type="Proteomes" id="UP001319121">
    <property type="component" value="Chromosome"/>
</dbReference>
<proteinExistence type="predicted"/>
<evidence type="ECO:0000256" key="2">
    <source>
        <dbReference type="ARBA" id="ARBA00022692"/>
    </source>
</evidence>
<dbReference type="NCBIfam" id="TIGR02794">
    <property type="entry name" value="tolA_full"/>
    <property type="match status" value="1"/>
</dbReference>
<dbReference type="GO" id="GO:0016020">
    <property type="term" value="C:membrane"/>
    <property type="evidence" value="ECO:0007669"/>
    <property type="project" value="UniProtKB-SubCell"/>
</dbReference>
<evidence type="ECO:0000256" key="5">
    <source>
        <dbReference type="SAM" id="MobiDB-lite"/>
    </source>
</evidence>
<sequence>MSAAVYHEPYKLPAGLLALAVHGAFFALLYFGFSWQTQPAATMSVELWQSIPDAPVSAPPRPKVEEVAKPQAQEQEQPDIALPDKKKAENKPTPKFVAQKPGTSILDRQYALEQAARAEQAAAAGRVVDEYTGKIAAKIRSRIVMPPDVPDDARAVFEVTVLPGGRVLSARLKKSSGNAAYDNAVERAIFKAEPLPLPPDAGLFNRFREMELGFRPKE</sequence>
<dbReference type="Gene3D" id="3.30.1150.10">
    <property type="match status" value="1"/>
</dbReference>
<keyword evidence="8" id="KW-1185">Reference proteome</keyword>
<evidence type="ECO:0000256" key="1">
    <source>
        <dbReference type="ARBA" id="ARBA00004167"/>
    </source>
</evidence>
<feature type="transmembrane region" description="Helical" evidence="6">
    <location>
        <begin position="12"/>
        <end position="33"/>
    </location>
</feature>
<evidence type="ECO:0000313" key="8">
    <source>
        <dbReference type="Proteomes" id="UP001319121"/>
    </source>
</evidence>
<dbReference type="Pfam" id="PF13103">
    <property type="entry name" value="TonB_2"/>
    <property type="match status" value="1"/>
</dbReference>
<keyword evidence="3 6" id="KW-1133">Transmembrane helix</keyword>
<keyword evidence="4 6" id="KW-0472">Membrane</keyword>
<name>A0AAN1W055_9PROT</name>
<protein>
    <submittedName>
        <fullName evidence="7">Uncharacterized protein</fullName>
    </submittedName>
</protein>
<feature type="compositionally biased region" description="Basic and acidic residues" evidence="5">
    <location>
        <begin position="82"/>
        <end position="92"/>
    </location>
</feature>
<evidence type="ECO:0000256" key="4">
    <source>
        <dbReference type="ARBA" id="ARBA00023136"/>
    </source>
</evidence>
<gene>
    <name evidence="7" type="ORF">FGKAn22_17480</name>
</gene>
<dbReference type="RefSeq" id="WP_212785309.1">
    <property type="nucleotide sequence ID" value="NZ_AP019536.1"/>
</dbReference>
<keyword evidence="2 6" id="KW-0812">Transmembrane</keyword>
<dbReference type="InterPro" id="IPR006260">
    <property type="entry name" value="TonB/TolA_C"/>
</dbReference>
<dbReference type="SUPFAM" id="SSF74653">
    <property type="entry name" value="TolA/TonB C-terminal domain"/>
    <property type="match status" value="1"/>
</dbReference>
<dbReference type="NCBIfam" id="TIGR01352">
    <property type="entry name" value="tonB_Cterm"/>
    <property type="match status" value="1"/>
</dbReference>
<evidence type="ECO:0000256" key="3">
    <source>
        <dbReference type="ARBA" id="ARBA00022989"/>
    </source>
</evidence>
<dbReference type="GO" id="GO:0043213">
    <property type="term" value="P:bacteriocin transport"/>
    <property type="evidence" value="ECO:0007669"/>
    <property type="project" value="InterPro"/>
</dbReference>
<reference evidence="7 8" key="1">
    <citation type="submission" date="2019-03" db="EMBL/GenBank/DDBJ databases">
        <title>Complete genome sequence of Ferrigenium kumadai strain An22, a microaerophilic iron-oxidizing bacterium isolated from a paddy field soil.</title>
        <authorList>
            <person name="Watanabe T."/>
            <person name="Asakawa S."/>
        </authorList>
    </citation>
    <scope>NUCLEOTIDE SEQUENCE [LARGE SCALE GENOMIC DNA]</scope>
    <source>
        <strain evidence="7 8">An22</strain>
    </source>
</reference>
<evidence type="ECO:0000313" key="7">
    <source>
        <dbReference type="EMBL" id="BBJ00056.1"/>
    </source>
</evidence>
<feature type="region of interest" description="Disordered" evidence="5">
    <location>
        <begin position="54"/>
        <end position="99"/>
    </location>
</feature>
<evidence type="ECO:0000256" key="6">
    <source>
        <dbReference type="SAM" id="Phobius"/>
    </source>
</evidence>
<organism evidence="7 8">
    <name type="scientific">Ferrigenium kumadai</name>
    <dbReference type="NCBI Taxonomy" id="1682490"/>
    <lineage>
        <taxon>Bacteria</taxon>
        <taxon>Pseudomonadati</taxon>
        <taxon>Pseudomonadota</taxon>
        <taxon>Betaproteobacteria</taxon>
        <taxon>Nitrosomonadales</taxon>
        <taxon>Gallionellaceae</taxon>
        <taxon>Ferrigenium</taxon>
    </lineage>
</organism>
<dbReference type="InterPro" id="IPR014161">
    <property type="entry name" value="Tol-Pal_TolA"/>
</dbReference>
<comment type="subcellular location">
    <subcellularLocation>
        <location evidence="1">Membrane</location>
        <topology evidence="1">Single-pass membrane protein</topology>
    </subcellularLocation>
</comment>
<dbReference type="KEGG" id="fku:FGKAn22_17480"/>
<accession>A0AAN1W055</accession>
<dbReference type="EMBL" id="AP019536">
    <property type="protein sequence ID" value="BBJ00056.1"/>
    <property type="molecule type" value="Genomic_DNA"/>
</dbReference>